<feature type="modified residue" description="4-aspartylphosphate" evidence="5">
    <location>
        <position position="73"/>
    </location>
</feature>
<keyword evidence="1 5" id="KW-0597">Phosphoprotein</keyword>
<keyword evidence="4" id="KW-0804">Transcription</keyword>
<dbReference type="Gene3D" id="3.40.50.2300">
    <property type="match status" value="1"/>
</dbReference>
<dbReference type="Proteomes" id="UP000419743">
    <property type="component" value="Unassembled WGS sequence"/>
</dbReference>
<keyword evidence="9" id="KW-1185">Reference proteome</keyword>
<dbReference type="EMBL" id="CACRYJ010000053">
    <property type="protein sequence ID" value="VZO38888.1"/>
    <property type="molecule type" value="Genomic_DNA"/>
</dbReference>
<dbReference type="InterPro" id="IPR016032">
    <property type="entry name" value="Sig_transdc_resp-reg_C-effctor"/>
</dbReference>
<evidence type="ECO:0000256" key="5">
    <source>
        <dbReference type="PROSITE-ProRule" id="PRU00169"/>
    </source>
</evidence>
<dbReference type="InterPro" id="IPR001789">
    <property type="entry name" value="Sig_transdc_resp-reg_receiver"/>
</dbReference>
<dbReference type="AlphaFoldDB" id="A0A7M4DN78"/>
<keyword evidence="3" id="KW-0238">DNA-binding</keyword>
<evidence type="ECO:0000256" key="3">
    <source>
        <dbReference type="ARBA" id="ARBA00023125"/>
    </source>
</evidence>
<dbReference type="PROSITE" id="PS00622">
    <property type="entry name" value="HTH_LUXR_1"/>
    <property type="match status" value="1"/>
</dbReference>
<feature type="domain" description="Response regulatory" evidence="7">
    <location>
        <begin position="22"/>
        <end position="138"/>
    </location>
</feature>
<dbReference type="InterPro" id="IPR058245">
    <property type="entry name" value="NreC/VraR/RcsB-like_REC"/>
</dbReference>
<dbReference type="PANTHER" id="PTHR43214:SF24">
    <property type="entry name" value="TRANSCRIPTIONAL REGULATORY PROTEIN NARL-RELATED"/>
    <property type="match status" value="1"/>
</dbReference>
<evidence type="ECO:0000256" key="1">
    <source>
        <dbReference type="ARBA" id="ARBA00022553"/>
    </source>
</evidence>
<gene>
    <name evidence="8" type="primary">degU_7</name>
    <name evidence="8" type="ORF">HALOF300_03608</name>
</gene>
<dbReference type="SMART" id="SM00448">
    <property type="entry name" value="REC"/>
    <property type="match status" value="1"/>
</dbReference>
<dbReference type="InterPro" id="IPR039420">
    <property type="entry name" value="WalR-like"/>
</dbReference>
<evidence type="ECO:0000259" key="6">
    <source>
        <dbReference type="PROSITE" id="PS50043"/>
    </source>
</evidence>
<dbReference type="CDD" id="cd06170">
    <property type="entry name" value="LuxR_C_like"/>
    <property type="match status" value="1"/>
</dbReference>
<evidence type="ECO:0000313" key="9">
    <source>
        <dbReference type="Proteomes" id="UP000419743"/>
    </source>
</evidence>
<dbReference type="PROSITE" id="PS50043">
    <property type="entry name" value="HTH_LUXR_2"/>
    <property type="match status" value="1"/>
</dbReference>
<dbReference type="RefSeq" id="WP_231955562.1">
    <property type="nucleotide sequence ID" value="NZ_CACRYJ010000053.1"/>
</dbReference>
<dbReference type="GO" id="GO:0003677">
    <property type="term" value="F:DNA binding"/>
    <property type="evidence" value="ECO:0007669"/>
    <property type="project" value="UniProtKB-KW"/>
</dbReference>
<feature type="domain" description="HTH luxR-type" evidence="6">
    <location>
        <begin position="165"/>
        <end position="230"/>
    </location>
</feature>
<dbReference type="SUPFAM" id="SSF52172">
    <property type="entry name" value="CheY-like"/>
    <property type="match status" value="1"/>
</dbReference>
<dbReference type="Pfam" id="PF00072">
    <property type="entry name" value="Response_reg"/>
    <property type="match status" value="1"/>
</dbReference>
<dbReference type="PRINTS" id="PR00038">
    <property type="entry name" value="HTHLUXR"/>
</dbReference>
<evidence type="ECO:0000256" key="4">
    <source>
        <dbReference type="ARBA" id="ARBA00023163"/>
    </source>
</evidence>
<dbReference type="GO" id="GO:0006355">
    <property type="term" value="P:regulation of DNA-templated transcription"/>
    <property type="evidence" value="ECO:0007669"/>
    <property type="project" value="InterPro"/>
</dbReference>
<proteinExistence type="predicted"/>
<dbReference type="PROSITE" id="PS50110">
    <property type="entry name" value="RESPONSE_REGULATORY"/>
    <property type="match status" value="1"/>
</dbReference>
<dbReference type="GO" id="GO:0000160">
    <property type="term" value="P:phosphorelay signal transduction system"/>
    <property type="evidence" value="ECO:0007669"/>
    <property type="project" value="InterPro"/>
</dbReference>
<evidence type="ECO:0000259" key="7">
    <source>
        <dbReference type="PROSITE" id="PS50110"/>
    </source>
</evidence>
<dbReference type="InterPro" id="IPR011006">
    <property type="entry name" value="CheY-like_superfamily"/>
</dbReference>
<dbReference type="Pfam" id="PF00196">
    <property type="entry name" value="GerE"/>
    <property type="match status" value="1"/>
</dbReference>
<dbReference type="SUPFAM" id="SSF46894">
    <property type="entry name" value="C-terminal effector domain of the bipartite response regulators"/>
    <property type="match status" value="1"/>
</dbReference>
<evidence type="ECO:0000256" key="2">
    <source>
        <dbReference type="ARBA" id="ARBA00023015"/>
    </source>
</evidence>
<evidence type="ECO:0000313" key="8">
    <source>
        <dbReference type="EMBL" id="VZO38888.1"/>
    </source>
</evidence>
<dbReference type="CDD" id="cd17535">
    <property type="entry name" value="REC_NarL-like"/>
    <property type="match status" value="1"/>
</dbReference>
<accession>A0A7M4DN78</accession>
<protein>
    <submittedName>
        <fullName evidence="8">Transcriptional regulatory protein DegU</fullName>
    </submittedName>
</protein>
<sequence length="236" mass="24527">MTGRTDGVGSDGAAPAGGAPIRVAVVDDQTLVRQGILSLLSLSDEVAVVGEASDGDEALELLEATGVDVLLLDLRMPRRDGIATLEALAARGSAVPVLVLTTFDDDELVLRALRAGAKGYLLKDVTLAQLVGAIGTLAGGGTLLQPGLTDRLFRAVAAREEQVKGIERPEPLTARELDVLRLTAAGYSNAEIGAALHLAAGTVKNHLSNVFAKLGVRDRTRAVLRALDLGLLEADR</sequence>
<comment type="caution">
    <text evidence="8">The sequence shown here is derived from an EMBL/GenBank/DDBJ whole genome shotgun (WGS) entry which is preliminary data.</text>
</comment>
<organism evidence="8 9">
    <name type="scientific">Occultella aeris</name>
    <dbReference type="NCBI Taxonomy" id="2761496"/>
    <lineage>
        <taxon>Bacteria</taxon>
        <taxon>Bacillati</taxon>
        <taxon>Actinomycetota</taxon>
        <taxon>Actinomycetes</taxon>
        <taxon>Micrococcales</taxon>
        <taxon>Ruaniaceae</taxon>
        <taxon>Occultella</taxon>
    </lineage>
</organism>
<reference evidence="8 9" key="1">
    <citation type="submission" date="2019-11" db="EMBL/GenBank/DDBJ databases">
        <authorList>
            <person name="Criscuolo A."/>
        </authorList>
    </citation>
    <scope>NUCLEOTIDE SEQUENCE [LARGE SCALE GENOMIC DNA]</scope>
    <source>
        <strain evidence="8">CIP111667</strain>
    </source>
</reference>
<dbReference type="PANTHER" id="PTHR43214">
    <property type="entry name" value="TWO-COMPONENT RESPONSE REGULATOR"/>
    <property type="match status" value="1"/>
</dbReference>
<dbReference type="SMART" id="SM00421">
    <property type="entry name" value="HTH_LUXR"/>
    <property type="match status" value="1"/>
</dbReference>
<name>A0A7M4DN78_9MICO</name>
<keyword evidence="2" id="KW-0805">Transcription regulation</keyword>
<dbReference type="InterPro" id="IPR000792">
    <property type="entry name" value="Tscrpt_reg_LuxR_C"/>
</dbReference>